<evidence type="ECO:0000256" key="1">
    <source>
        <dbReference type="SAM" id="MobiDB-lite"/>
    </source>
</evidence>
<gene>
    <name evidence="2" type="ORF">KIH27_17560</name>
</gene>
<sequence length="64" mass="7333">SKQKLFQSNLNQKHQSKTDIQKHHTPNTGRQECGKKQQQTKTTKHTIEFSNNTPCGFFGRFGAT</sequence>
<accession>A0ABS5RM63</accession>
<dbReference type="EMBL" id="JAHCLR010000042">
    <property type="protein sequence ID" value="MBS9535396.1"/>
    <property type="molecule type" value="Genomic_DNA"/>
</dbReference>
<feature type="compositionally biased region" description="Polar residues" evidence="1">
    <location>
        <begin position="1"/>
        <end position="13"/>
    </location>
</feature>
<reference evidence="2 3" key="1">
    <citation type="submission" date="2021-05" db="EMBL/GenBank/DDBJ databases">
        <title>Mycobacterium acidophilum sp. nov., an extremely acid-tolerant member of the genus Mycobacterium.</title>
        <authorList>
            <person name="Xia J."/>
        </authorList>
    </citation>
    <scope>NUCLEOTIDE SEQUENCE [LARGE SCALE GENOMIC DNA]</scope>
    <source>
        <strain evidence="2 3">M1</strain>
    </source>
</reference>
<feature type="region of interest" description="Disordered" evidence="1">
    <location>
        <begin position="1"/>
        <end position="51"/>
    </location>
</feature>
<dbReference type="Proteomes" id="UP001519535">
    <property type="component" value="Unassembled WGS sequence"/>
</dbReference>
<comment type="caution">
    <text evidence="2">The sequence shown here is derived from an EMBL/GenBank/DDBJ whole genome shotgun (WGS) entry which is preliminary data.</text>
</comment>
<proteinExistence type="predicted"/>
<evidence type="ECO:0000313" key="2">
    <source>
        <dbReference type="EMBL" id="MBS9535396.1"/>
    </source>
</evidence>
<keyword evidence="3" id="KW-1185">Reference proteome</keyword>
<evidence type="ECO:0000313" key="3">
    <source>
        <dbReference type="Proteomes" id="UP001519535"/>
    </source>
</evidence>
<name>A0ABS5RM63_9MYCO</name>
<organism evidence="2 3">
    <name type="scientific">Mycolicibacter acidiphilus</name>
    <dbReference type="NCBI Taxonomy" id="2835306"/>
    <lineage>
        <taxon>Bacteria</taxon>
        <taxon>Bacillati</taxon>
        <taxon>Actinomycetota</taxon>
        <taxon>Actinomycetes</taxon>
        <taxon>Mycobacteriales</taxon>
        <taxon>Mycobacteriaceae</taxon>
        <taxon>Mycolicibacter</taxon>
    </lineage>
</organism>
<protein>
    <submittedName>
        <fullName evidence="2">Uncharacterized protein</fullName>
    </submittedName>
</protein>
<dbReference type="RefSeq" id="WP_214094253.1">
    <property type="nucleotide sequence ID" value="NZ_JAHCLR010000042.1"/>
</dbReference>
<feature type="non-terminal residue" evidence="2">
    <location>
        <position position="1"/>
    </location>
</feature>